<gene>
    <name evidence="2" type="ORF">EDC23_0404</name>
</gene>
<feature type="compositionally biased region" description="Basic and acidic residues" evidence="1">
    <location>
        <begin position="1"/>
        <end position="28"/>
    </location>
</feature>
<feature type="compositionally biased region" description="Basic and acidic residues" evidence="1">
    <location>
        <begin position="35"/>
        <end position="52"/>
    </location>
</feature>
<dbReference type="Proteomes" id="UP000294914">
    <property type="component" value="Unassembled WGS sequence"/>
</dbReference>
<comment type="caution">
    <text evidence="2">The sequence shown here is derived from an EMBL/GenBank/DDBJ whole genome shotgun (WGS) entry which is preliminary data.</text>
</comment>
<proteinExistence type="predicted"/>
<sequence>MSESDKTRQKLVDSMRKTKSDPADKEQAKASTGKTEPEKTEPAASDNKADKAVKKKTKAKPENTVDIDAYQSRRGRVWPD</sequence>
<dbReference type="EMBL" id="SOQX01000001">
    <property type="protein sequence ID" value="TDY04033.1"/>
    <property type="molecule type" value="Genomic_DNA"/>
</dbReference>
<keyword evidence="3" id="KW-1185">Reference proteome</keyword>
<feature type="region of interest" description="Disordered" evidence="1">
    <location>
        <begin position="1"/>
        <end position="80"/>
    </location>
</feature>
<evidence type="ECO:0000256" key="1">
    <source>
        <dbReference type="SAM" id="MobiDB-lite"/>
    </source>
</evidence>
<reference evidence="2 3" key="1">
    <citation type="submission" date="2019-03" db="EMBL/GenBank/DDBJ databases">
        <title>Genomic Encyclopedia of Type Strains, Phase IV (KMG-IV): sequencing the most valuable type-strain genomes for metagenomic binning, comparative biology and taxonomic classification.</title>
        <authorList>
            <person name="Goeker M."/>
        </authorList>
    </citation>
    <scope>NUCLEOTIDE SEQUENCE [LARGE SCALE GENOMIC DNA]</scope>
    <source>
        <strain evidence="2 3">DSM 16326</strain>
    </source>
</reference>
<evidence type="ECO:0000313" key="3">
    <source>
        <dbReference type="Proteomes" id="UP000294914"/>
    </source>
</evidence>
<evidence type="ECO:0000313" key="2">
    <source>
        <dbReference type="EMBL" id="TDY04033.1"/>
    </source>
</evidence>
<name>A0A4R8J2E0_9GAMM</name>
<organism evidence="2 3">
    <name type="scientific">Thiohalophilus thiocyanatoxydans</name>
    <dbReference type="NCBI Taxonomy" id="381308"/>
    <lineage>
        <taxon>Bacteria</taxon>
        <taxon>Pseudomonadati</taxon>
        <taxon>Pseudomonadota</taxon>
        <taxon>Gammaproteobacteria</taxon>
        <taxon>Thiohalomonadales</taxon>
        <taxon>Thiohalophilaceae</taxon>
        <taxon>Thiohalophilus</taxon>
    </lineage>
</organism>
<protein>
    <submittedName>
        <fullName evidence="2">Spindle pole body formation-associated protein</fullName>
    </submittedName>
</protein>
<dbReference type="RefSeq" id="WP_134080596.1">
    <property type="nucleotide sequence ID" value="NZ_SOQX01000001.1"/>
</dbReference>
<accession>A0A4R8J2E0</accession>
<dbReference type="AlphaFoldDB" id="A0A4R8J2E0"/>